<comment type="subcellular location">
    <subcellularLocation>
        <location evidence="1">Membrane</location>
    </subcellularLocation>
</comment>
<keyword evidence="7" id="KW-0812">Transmembrane</keyword>
<comment type="similarity">
    <text evidence="3">Belongs to the transpeptidase family.</text>
</comment>
<protein>
    <recommendedName>
        <fullName evidence="4">serine-type D-Ala-D-Ala carboxypeptidase</fullName>
        <ecNumber evidence="4">3.4.16.4</ecNumber>
    </recommendedName>
</protein>
<dbReference type="Proteomes" id="UP001275315">
    <property type="component" value="Unassembled WGS sequence"/>
</dbReference>
<dbReference type="SUPFAM" id="SSF56601">
    <property type="entry name" value="beta-lactamase/transpeptidase-like"/>
    <property type="match status" value="1"/>
</dbReference>
<comment type="pathway">
    <text evidence="2">Cell wall biogenesis; peptidoglycan biosynthesis.</text>
</comment>
<feature type="domain" description="Penicillin-binding protein dimerisation" evidence="9">
    <location>
        <begin position="57"/>
        <end position="230"/>
    </location>
</feature>
<reference evidence="10 11" key="1">
    <citation type="submission" date="2023-10" db="EMBL/GenBank/DDBJ databases">
        <title>Virgibacillus soli CC-YMP-6 genome.</title>
        <authorList>
            <person name="Miliotis G."/>
            <person name="Sengupta P."/>
            <person name="Hameed A."/>
            <person name="Chuvochina M."/>
            <person name="Mcdonagh F."/>
            <person name="Simpson A.C."/>
            <person name="Singh N.K."/>
            <person name="Rekha P.D."/>
            <person name="Raman K."/>
            <person name="Hugenholtz P."/>
            <person name="Venkateswaran K."/>
        </authorList>
    </citation>
    <scope>NUCLEOTIDE SEQUENCE [LARGE SCALE GENOMIC DNA]</scope>
    <source>
        <strain evidence="10 11">CC-YMP-6</strain>
    </source>
</reference>
<keyword evidence="7" id="KW-1133">Transmembrane helix</keyword>
<name>A0ABU5CQL4_9BACI</name>
<dbReference type="EC" id="3.4.16.4" evidence="4"/>
<dbReference type="Pfam" id="PF03717">
    <property type="entry name" value="PBP_dimer"/>
    <property type="match status" value="1"/>
</dbReference>
<dbReference type="Gene3D" id="3.30.70.2110">
    <property type="match status" value="1"/>
</dbReference>
<dbReference type="PANTHER" id="PTHR30627:SF26">
    <property type="entry name" value="PENICILLIN-BINDING PROTEIN 2B"/>
    <property type="match status" value="1"/>
</dbReference>
<dbReference type="Gene3D" id="2.20.70.70">
    <property type="match status" value="1"/>
</dbReference>
<dbReference type="InterPro" id="IPR005311">
    <property type="entry name" value="PBP_dimer"/>
</dbReference>
<evidence type="ECO:0000256" key="1">
    <source>
        <dbReference type="ARBA" id="ARBA00004370"/>
    </source>
</evidence>
<comment type="caution">
    <text evidence="10">The sequence shown here is derived from an EMBL/GenBank/DDBJ whole genome shotgun (WGS) entry which is preliminary data.</text>
</comment>
<evidence type="ECO:0000313" key="11">
    <source>
        <dbReference type="Proteomes" id="UP001275315"/>
    </source>
</evidence>
<evidence type="ECO:0000256" key="2">
    <source>
        <dbReference type="ARBA" id="ARBA00004752"/>
    </source>
</evidence>
<accession>A0ABU5CQL4</accession>
<dbReference type="Pfam" id="PF00905">
    <property type="entry name" value="Transpeptidase"/>
    <property type="match status" value="1"/>
</dbReference>
<sequence>MKKNKTTNIVAGVLMLGFICLFLILTGRFLYIQTTGEIDHVSLKEWAKDKRTTSYTISAERGKIFDKNGVALAYDRPTFRIYATVDQDISKNSKTPKHIVDPEETAELLAPLLKIKKQDLYDRLKKGLDNPKTKQIEFGSKGKGLAMKTKEAIEQLNLPGLHFIEEPIRYYPNGIFASHIIGFAQETEKEVEGKTLREIEGIAGIENASDKLLKGKDGRISYERDIYGKKLLDPKERVQLPKDGDDIYLTIDQKIQTLLEDVMSEAEKNYTPNRLIAIVMNPKTGEILAMSNRPSYNPNNPTDVKNWYNDAVSIPFEPGSTMKIFTWASAIEEGVYNGSEAYQIGTYQINERIRKVRDHNGGSGWGKFHLMKDFNVLQM</sequence>
<feature type="domain" description="Penicillin-binding protein transpeptidase" evidence="8">
    <location>
        <begin position="276"/>
        <end position="367"/>
    </location>
</feature>
<evidence type="ECO:0000313" key="10">
    <source>
        <dbReference type="EMBL" id="MDY0408102.1"/>
    </source>
</evidence>
<dbReference type="RefSeq" id="WP_320378862.1">
    <property type="nucleotide sequence ID" value="NZ_JAWDIQ010000001.1"/>
</dbReference>
<dbReference type="PANTHER" id="PTHR30627">
    <property type="entry name" value="PEPTIDOGLYCAN D,D-TRANSPEPTIDASE"/>
    <property type="match status" value="1"/>
</dbReference>
<evidence type="ECO:0000259" key="8">
    <source>
        <dbReference type="Pfam" id="PF00905"/>
    </source>
</evidence>
<evidence type="ECO:0000256" key="4">
    <source>
        <dbReference type="ARBA" id="ARBA00012448"/>
    </source>
</evidence>
<feature type="transmembrane region" description="Helical" evidence="7">
    <location>
        <begin position="9"/>
        <end position="31"/>
    </location>
</feature>
<evidence type="ECO:0000259" key="9">
    <source>
        <dbReference type="Pfam" id="PF03717"/>
    </source>
</evidence>
<evidence type="ECO:0000256" key="7">
    <source>
        <dbReference type="SAM" id="Phobius"/>
    </source>
</evidence>
<keyword evidence="11" id="KW-1185">Reference proteome</keyword>
<evidence type="ECO:0000256" key="5">
    <source>
        <dbReference type="ARBA" id="ARBA00023136"/>
    </source>
</evidence>
<evidence type="ECO:0000256" key="3">
    <source>
        <dbReference type="ARBA" id="ARBA00007171"/>
    </source>
</evidence>
<dbReference type="Gene3D" id="3.90.1310.10">
    <property type="entry name" value="Penicillin-binding protein 2a (Domain 2)"/>
    <property type="match status" value="1"/>
</dbReference>
<proteinExistence type="inferred from homology"/>
<gene>
    <name evidence="10" type="ORF">RWD45_05130</name>
</gene>
<organism evidence="10 11">
    <name type="scientific">Paracerasibacillus soli</name>
    <dbReference type="NCBI Taxonomy" id="480284"/>
    <lineage>
        <taxon>Bacteria</taxon>
        <taxon>Bacillati</taxon>
        <taxon>Bacillota</taxon>
        <taxon>Bacilli</taxon>
        <taxon>Bacillales</taxon>
        <taxon>Bacillaceae</taxon>
        <taxon>Paracerasibacillus</taxon>
    </lineage>
</organism>
<evidence type="ECO:0000256" key="6">
    <source>
        <dbReference type="ARBA" id="ARBA00034000"/>
    </source>
</evidence>
<keyword evidence="5 7" id="KW-0472">Membrane</keyword>
<dbReference type="SUPFAM" id="SSF56519">
    <property type="entry name" value="Penicillin binding protein dimerisation domain"/>
    <property type="match status" value="1"/>
</dbReference>
<dbReference type="EMBL" id="JAWDIQ010000001">
    <property type="protein sequence ID" value="MDY0408102.1"/>
    <property type="molecule type" value="Genomic_DNA"/>
</dbReference>
<dbReference type="InterPro" id="IPR036138">
    <property type="entry name" value="PBP_dimer_sf"/>
</dbReference>
<dbReference type="Gene3D" id="3.40.710.10">
    <property type="entry name" value="DD-peptidase/beta-lactamase superfamily"/>
    <property type="match status" value="1"/>
</dbReference>
<comment type="catalytic activity">
    <reaction evidence="6">
        <text>Preferential cleavage: (Ac)2-L-Lys-D-Ala-|-D-Ala. Also transpeptidation of peptidyl-alanyl moieties that are N-acyl substituents of D-alanine.</text>
        <dbReference type="EC" id="3.4.16.4"/>
    </reaction>
</comment>
<dbReference type="InterPro" id="IPR050515">
    <property type="entry name" value="Beta-lactam/transpept"/>
</dbReference>
<dbReference type="InterPro" id="IPR001460">
    <property type="entry name" value="PCN-bd_Tpept"/>
</dbReference>
<dbReference type="InterPro" id="IPR012338">
    <property type="entry name" value="Beta-lactam/transpept-like"/>
</dbReference>